<sequence length="227" mass="26955">MIKPSKVQIEKIIRTKRKTIALQVTDDAKLIVRAPHNLDDETIAEIVSKHRRWVEKKQKEASIRNQKLFPKEFVNGEGFLYLGRYYELNIVEDQSEPLKLEGAFHLSRHALPRAKETFIQWYKDKAFEKISERVHLYAEKRGYTYNKIGITDAQKRWGSCSFRGNLNFSWRLIMAPLSVLDYVVIHELVHLEERNHAKSFWDKVRMLMPDYEGHIEWLKKNGYLLNL</sequence>
<evidence type="ECO:0000259" key="1">
    <source>
        <dbReference type="Pfam" id="PF01863"/>
    </source>
</evidence>
<dbReference type="PANTHER" id="PTHR30399:SF1">
    <property type="entry name" value="UTP PYROPHOSPHATASE"/>
    <property type="match status" value="1"/>
</dbReference>
<dbReference type="InterPro" id="IPR002725">
    <property type="entry name" value="YgjP-like_metallopeptidase"/>
</dbReference>
<evidence type="ECO:0000313" key="2">
    <source>
        <dbReference type="EMBL" id="SIN63355.1"/>
    </source>
</evidence>
<protein>
    <recommendedName>
        <fullName evidence="1">YgjP-like metallopeptidase domain-containing protein</fullName>
    </recommendedName>
</protein>
<proteinExistence type="predicted"/>
<evidence type="ECO:0000313" key="3">
    <source>
        <dbReference type="Proteomes" id="UP000185093"/>
    </source>
</evidence>
<dbReference type="Gene3D" id="3.30.2010.10">
    <property type="entry name" value="Metalloproteases ('zincins'), catalytic domain"/>
    <property type="match status" value="1"/>
</dbReference>
<organism evidence="2 3">
    <name type="scientific">Acetomicrobium flavidum</name>
    <dbReference type="NCBI Taxonomy" id="49896"/>
    <lineage>
        <taxon>Bacteria</taxon>
        <taxon>Thermotogati</taxon>
        <taxon>Synergistota</taxon>
        <taxon>Synergistia</taxon>
        <taxon>Synergistales</taxon>
        <taxon>Acetomicrobiaceae</taxon>
        <taxon>Acetomicrobium</taxon>
    </lineage>
</organism>
<gene>
    <name evidence="2" type="ORF">SAMN05444368_0377</name>
</gene>
<dbReference type="PANTHER" id="PTHR30399">
    <property type="entry name" value="UNCHARACTERIZED PROTEIN YGJP"/>
    <property type="match status" value="1"/>
</dbReference>
<accession>A0ABY1JBA0</accession>
<name>A0ABY1JBA0_9BACT</name>
<dbReference type="RefSeq" id="WP_074199101.1">
    <property type="nucleotide sequence ID" value="NZ_FSQZ01000001.1"/>
</dbReference>
<dbReference type="EMBL" id="FSQZ01000001">
    <property type="protein sequence ID" value="SIN63355.1"/>
    <property type="molecule type" value="Genomic_DNA"/>
</dbReference>
<dbReference type="Pfam" id="PF01863">
    <property type="entry name" value="YgjP-like"/>
    <property type="match status" value="1"/>
</dbReference>
<keyword evidence="3" id="KW-1185">Reference proteome</keyword>
<dbReference type="Proteomes" id="UP000185093">
    <property type="component" value="Unassembled WGS sequence"/>
</dbReference>
<dbReference type="InterPro" id="IPR053136">
    <property type="entry name" value="UTP_pyrophosphatase-like"/>
</dbReference>
<feature type="domain" description="YgjP-like metallopeptidase" evidence="1">
    <location>
        <begin position="18"/>
        <end position="221"/>
    </location>
</feature>
<comment type="caution">
    <text evidence="2">The sequence shown here is derived from an EMBL/GenBank/DDBJ whole genome shotgun (WGS) entry which is preliminary data.</text>
</comment>
<reference evidence="2 3" key="1">
    <citation type="submission" date="2016-11" db="EMBL/GenBank/DDBJ databases">
        <authorList>
            <person name="Varghese N."/>
            <person name="Submissions S."/>
        </authorList>
    </citation>
    <scope>NUCLEOTIDE SEQUENCE [LARGE SCALE GENOMIC DNA]</scope>
    <source>
        <strain evidence="2 3">DSM 20664</strain>
    </source>
</reference>
<dbReference type="CDD" id="cd07344">
    <property type="entry name" value="M48_yhfN_like"/>
    <property type="match status" value="1"/>
</dbReference>